<dbReference type="Gene3D" id="1.10.510.10">
    <property type="entry name" value="Transferase(Phosphotransferase) domain 1"/>
    <property type="match status" value="1"/>
</dbReference>
<dbReference type="STRING" id="157652.A0A371GFU8"/>
<feature type="domain" description="Protein kinase" evidence="16">
    <location>
        <begin position="6"/>
        <end position="256"/>
    </location>
</feature>
<gene>
    <name evidence="17" type="primary">TIO</name>
    <name evidence="17" type="ORF">CR513_28894</name>
</gene>
<keyword evidence="6 13" id="KW-0547">Nucleotide-binding</keyword>
<evidence type="ECO:0000256" key="13">
    <source>
        <dbReference type="PROSITE-ProRule" id="PRU10141"/>
    </source>
</evidence>
<dbReference type="InterPro" id="IPR017441">
    <property type="entry name" value="Protein_kinase_ATP_BS"/>
</dbReference>
<keyword evidence="4 14" id="KW-0723">Serine/threonine-protein kinase</keyword>
<evidence type="ECO:0000256" key="15">
    <source>
        <dbReference type="SAM" id="MobiDB-lite"/>
    </source>
</evidence>
<dbReference type="InterPro" id="IPR000719">
    <property type="entry name" value="Prot_kinase_dom"/>
</dbReference>
<comment type="subcellular location">
    <subcellularLocation>
        <location evidence="1">Cytoplasm</location>
        <location evidence="1">Cytoskeleton</location>
    </subcellularLocation>
</comment>
<dbReference type="InterPro" id="IPR011009">
    <property type="entry name" value="Kinase-like_dom_sf"/>
</dbReference>
<dbReference type="PROSITE" id="PS50011">
    <property type="entry name" value="PROTEIN_KINASE_DOM"/>
    <property type="match status" value="1"/>
</dbReference>
<dbReference type="GO" id="GO:0004674">
    <property type="term" value="F:protein serine/threonine kinase activity"/>
    <property type="evidence" value="ECO:0007669"/>
    <property type="project" value="UniProtKB-KW"/>
</dbReference>
<comment type="catalytic activity">
    <reaction evidence="10">
        <text>L-threonyl-[protein] + ATP = O-phospho-L-threonyl-[protein] + ADP + H(+)</text>
        <dbReference type="Rhea" id="RHEA:46608"/>
        <dbReference type="Rhea" id="RHEA-COMP:11060"/>
        <dbReference type="Rhea" id="RHEA-COMP:11605"/>
        <dbReference type="ChEBI" id="CHEBI:15378"/>
        <dbReference type="ChEBI" id="CHEBI:30013"/>
        <dbReference type="ChEBI" id="CHEBI:30616"/>
        <dbReference type="ChEBI" id="CHEBI:61977"/>
        <dbReference type="ChEBI" id="CHEBI:456216"/>
        <dbReference type="EC" id="2.7.11.1"/>
    </reaction>
</comment>
<feature type="binding site" evidence="13">
    <location>
        <position position="39"/>
    </location>
    <ligand>
        <name>ATP</name>
        <dbReference type="ChEBI" id="CHEBI:30616"/>
    </ligand>
</feature>
<comment type="catalytic activity">
    <reaction evidence="11">
        <text>L-seryl-[protein] + ATP = O-phospho-L-seryl-[protein] + ADP + H(+)</text>
        <dbReference type="Rhea" id="RHEA:17989"/>
        <dbReference type="Rhea" id="RHEA-COMP:9863"/>
        <dbReference type="Rhea" id="RHEA-COMP:11604"/>
        <dbReference type="ChEBI" id="CHEBI:15378"/>
        <dbReference type="ChEBI" id="CHEBI:29999"/>
        <dbReference type="ChEBI" id="CHEBI:30616"/>
        <dbReference type="ChEBI" id="CHEBI:83421"/>
        <dbReference type="ChEBI" id="CHEBI:456216"/>
        <dbReference type="EC" id="2.7.11.1"/>
    </reaction>
</comment>
<dbReference type="EMBL" id="QJKJ01005686">
    <property type="protein sequence ID" value="RDX89386.1"/>
    <property type="molecule type" value="Genomic_DNA"/>
</dbReference>
<dbReference type="PANTHER" id="PTHR22983">
    <property type="entry name" value="PROTEIN KINASE RELATED"/>
    <property type="match status" value="1"/>
</dbReference>
<evidence type="ECO:0000256" key="10">
    <source>
        <dbReference type="ARBA" id="ARBA00047899"/>
    </source>
</evidence>
<dbReference type="OrthoDB" id="266718at2759"/>
<dbReference type="GO" id="GO:0005856">
    <property type="term" value="C:cytoskeleton"/>
    <property type="evidence" value="ECO:0007669"/>
    <property type="project" value="UniProtKB-SubCell"/>
</dbReference>
<feature type="compositionally biased region" description="Polar residues" evidence="15">
    <location>
        <begin position="310"/>
        <end position="340"/>
    </location>
</feature>
<evidence type="ECO:0000256" key="7">
    <source>
        <dbReference type="ARBA" id="ARBA00022777"/>
    </source>
</evidence>
<keyword evidence="7 17" id="KW-0418">Kinase</keyword>
<feature type="non-terminal residue" evidence="17">
    <location>
        <position position="1"/>
    </location>
</feature>
<protein>
    <recommendedName>
        <fullName evidence="2">non-specific serine/threonine protein kinase</fullName>
        <ecNumber evidence="2">2.7.11.1</ecNumber>
    </recommendedName>
    <alternativeName>
        <fullName evidence="12">Fused homolog</fullName>
    </alternativeName>
</protein>
<evidence type="ECO:0000256" key="4">
    <source>
        <dbReference type="ARBA" id="ARBA00022527"/>
    </source>
</evidence>
<evidence type="ECO:0000256" key="6">
    <source>
        <dbReference type="ARBA" id="ARBA00022741"/>
    </source>
</evidence>
<dbReference type="Pfam" id="PF00069">
    <property type="entry name" value="Pkinase"/>
    <property type="match status" value="1"/>
</dbReference>
<dbReference type="PROSITE" id="PS00108">
    <property type="entry name" value="PROTEIN_KINASE_ST"/>
    <property type="match status" value="1"/>
</dbReference>
<evidence type="ECO:0000313" key="18">
    <source>
        <dbReference type="Proteomes" id="UP000257109"/>
    </source>
</evidence>
<feature type="region of interest" description="Disordered" evidence="15">
    <location>
        <begin position="310"/>
        <end position="350"/>
    </location>
</feature>
<dbReference type="InterPro" id="IPR008271">
    <property type="entry name" value="Ser/Thr_kinase_AS"/>
</dbReference>
<keyword evidence="3" id="KW-0963">Cytoplasm</keyword>
<dbReference type="SMART" id="SM00220">
    <property type="entry name" value="S_TKc"/>
    <property type="match status" value="1"/>
</dbReference>
<organism evidence="17 18">
    <name type="scientific">Mucuna pruriens</name>
    <name type="common">Velvet bean</name>
    <name type="synonym">Dolichos pruriens</name>
    <dbReference type="NCBI Taxonomy" id="157652"/>
    <lineage>
        <taxon>Eukaryota</taxon>
        <taxon>Viridiplantae</taxon>
        <taxon>Streptophyta</taxon>
        <taxon>Embryophyta</taxon>
        <taxon>Tracheophyta</taxon>
        <taxon>Spermatophyta</taxon>
        <taxon>Magnoliopsida</taxon>
        <taxon>eudicotyledons</taxon>
        <taxon>Gunneridae</taxon>
        <taxon>Pentapetalae</taxon>
        <taxon>rosids</taxon>
        <taxon>fabids</taxon>
        <taxon>Fabales</taxon>
        <taxon>Fabaceae</taxon>
        <taxon>Papilionoideae</taxon>
        <taxon>50 kb inversion clade</taxon>
        <taxon>NPAAA clade</taxon>
        <taxon>indigoferoid/millettioid clade</taxon>
        <taxon>Phaseoleae</taxon>
        <taxon>Mucuna</taxon>
    </lineage>
</organism>
<evidence type="ECO:0000256" key="9">
    <source>
        <dbReference type="ARBA" id="ARBA00023212"/>
    </source>
</evidence>
<dbReference type="FunFam" id="1.10.510.10:FF:000292">
    <property type="entry name" value="Serine/threonine-protein kinase 36"/>
    <property type="match status" value="1"/>
</dbReference>
<dbReference type="PROSITE" id="PS00107">
    <property type="entry name" value="PROTEIN_KINASE_ATP"/>
    <property type="match status" value="1"/>
</dbReference>
<evidence type="ECO:0000256" key="5">
    <source>
        <dbReference type="ARBA" id="ARBA00022679"/>
    </source>
</evidence>
<evidence type="ECO:0000256" key="8">
    <source>
        <dbReference type="ARBA" id="ARBA00022840"/>
    </source>
</evidence>
<sequence>MGVENYHVIELVGEGSFGKVYKGRRKHTGLTVAMKFIMKHGKTEKDIHNLRQEIEILRKLKHENIIQMLDSFESPQEFCVVTEFAQGELFEILEDDKCLPEEQVQAIAKQLVKALHYLHSNRIIHRDMKPQNILIGAGSVVKLCDFGFARAMSTNTVVLRSIKGTPLYMAPELVREQPYTHTVDLWSLGVILYELFVGQPPFYTNSVYALIRHIVKDPVKYPDRMSPNFKSFLKGLLNKAPESRLTWPALLEHPFVKETSDELEARELREISRSPVHSDAARMVEGKNVQTPTGKNNHVAGMEELIASPLQNEVQLNGPNLDRANSSVLDESPGFSNKNVGESVESGYKS</sequence>
<dbReference type="FunFam" id="3.30.200.20:FF:000042">
    <property type="entry name" value="Aurora kinase A"/>
    <property type="match status" value="1"/>
</dbReference>
<keyword evidence="9" id="KW-0206">Cytoskeleton</keyword>
<evidence type="ECO:0000259" key="16">
    <source>
        <dbReference type="PROSITE" id="PS50011"/>
    </source>
</evidence>
<evidence type="ECO:0000256" key="14">
    <source>
        <dbReference type="RuleBase" id="RU000304"/>
    </source>
</evidence>
<keyword evidence="8 13" id="KW-0067">ATP-binding</keyword>
<name>A0A371GFU8_MUCPR</name>
<dbReference type="AlphaFoldDB" id="A0A371GFU8"/>
<reference evidence="17" key="1">
    <citation type="submission" date="2018-05" db="EMBL/GenBank/DDBJ databases">
        <title>Draft genome of Mucuna pruriens seed.</title>
        <authorList>
            <person name="Nnadi N.E."/>
            <person name="Vos R."/>
            <person name="Hasami M.H."/>
            <person name="Devisetty U.K."/>
            <person name="Aguiy J.C."/>
        </authorList>
    </citation>
    <scope>NUCLEOTIDE SEQUENCE [LARGE SCALE GENOMIC DNA]</scope>
    <source>
        <strain evidence="17">JCA_2017</strain>
    </source>
</reference>
<keyword evidence="18" id="KW-1185">Reference proteome</keyword>
<evidence type="ECO:0000256" key="11">
    <source>
        <dbReference type="ARBA" id="ARBA00048679"/>
    </source>
</evidence>
<evidence type="ECO:0000256" key="12">
    <source>
        <dbReference type="ARBA" id="ARBA00075375"/>
    </source>
</evidence>
<proteinExistence type="inferred from homology"/>
<dbReference type="GO" id="GO:0005737">
    <property type="term" value="C:cytoplasm"/>
    <property type="evidence" value="ECO:0007669"/>
    <property type="project" value="TreeGrafter"/>
</dbReference>
<accession>A0A371GFU8</accession>
<dbReference type="PANTHER" id="PTHR22983:SF6">
    <property type="entry name" value="SERINE_THREONINE-PROTEIN KINASE 36"/>
    <property type="match status" value="1"/>
</dbReference>
<dbReference type="SUPFAM" id="SSF56112">
    <property type="entry name" value="Protein kinase-like (PK-like)"/>
    <property type="match status" value="1"/>
</dbReference>
<evidence type="ECO:0000256" key="1">
    <source>
        <dbReference type="ARBA" id="ARBA00004245"/>
    </source>
</evidence>
<evidence type="ECO:0000313" key="17">
    <source>
        <dbReference type="EMBL" id="RDX89386.1"/>
    </source>
</evidence>
<evidence type="ECO:0000256" key="3">
    <source>
        <dbReference type="ARBA" id="ARBA00022490"/>
    </source>
</evidence>
<comment type="caution">
    <text evidence="17">The sequence shown here is derived from an EMBL/GenBank/DDBJ whole genome shotgun (WGS) entry which is preliminary data.</text>
</comment>
<dbReference type="CDD" id="cd14002">
    <property type="entry name" value="STKc_STK36"/>
    <property type="match status" value="1"/>
</dbReference>
<dbReference type="EC" id="2.7.11.1" evidence="2"/>
<keyword evidence="5" id="KW-0808">Transferase</keyword>
<comment type="similarity">
    <text evidence="14">Belongs to the protein kinase superfamily.</text>
</comment>
<evidence type="ECO:0000256" key="2">
    <source>
        <dbReference type="ARBA" id="ARBA00012513"/>
    </source>
</evidence>
<dbReference type="Proteomes" id="UP000257109">
    <property type="component" value="Unassembled WGS sequence"/>
</dbReference>
<dbReference type="GO" id="GO:0005524">
    <property type="term" value="F:ATP binding"/>
    <property type="evidence" value="ECO:0007669"/>
    <property type="project" value="UniProtKB-UniRule"/>
</dbReference>